<protein>
    <recommendedName>
        <fullName evidence="2">Piwi domain-containing protein</fullName>
    </recommendedName>
</protein>
<dbReference type="Gene3D" id="3.40.50.2300">
    <property type="match status" value="1"/>
</dbReference>
<feature type="compositionally biased region" description="Basic and acidic residues" evidence="1">
    <location>
        <begin position="17"/>
        <end position="29"/>
    </location>
</feature>
<comment type="caution">
    <text evidence="3">The sequence shown here is derived from an EMBL/GenBank/DDBJ whole genome shotgun (WGS) entry which is preliminary data.</text>
</comment>
<evidence type="ECO:0000313" key="4">
    <source>
        <dbReference type="Proteomes" id="UP001334248"/>
    </source>
</evidence>
<dbReference type="PANTHER" id="PTHR22891">
    <property type="entry name" value="EUKARYOTIC TRANSLATION INITIATION FACTOR 2C"/>
    <property type="match status" value="1"/>
</dbReference>
<organism evidence="3 4">
    <name type="scientific">Knufia obscura</name>
    <dbReference type="NCBI Taxonomy" id="1635080"/>
    <lineage>
        <taxon>Eukaryota</taxon>
        <taxon>Fungi</taxon>
        <taxon>Dikarya</taxon>
        <taxon>Ascomycota</taxon>
        <taxon>Pezizomycotina</taxon>
        <taxon>Eurotiomycetes</taxon>
        <taxon>Chaetothyriomycetidae</taxon>
        <taxon>Chaetothyriales</taxon>
        <taxon>Trichomeriaceae</taxon>
        <taxon>Knufia</taxon>
    </lineage>
</organism>
<dbReference type="InterPro" id="IPR012337">
    <property type="entry name" value="RNaseH-like_sf"/>
</dbReference>
<keyword evidence="4" id="KW-1185">Reference proteome</keyword>
<feature type="compositionally biased region" description="Polar residues" evidence="1">
    <location>
        <begin position="133"/>
        <end position="145"/>
    </location>
</feature>
<dbReference type="EMBL" id="JAVHJV010000002">
    <property type="protein sequence ID" value="KAK5945765.1"/>
    <property type="molecule type" value="Genomic_DNA"/>
</dbReference>
<sequence length="1148" mass="128232">MSEHESKTQKKNRKKFEKREQERQARDRAAAAAAAGQGASGQGQDPGAKLSTPIGACTNRDQVQSERLEEESGKATKQDSGTSSTAGSPGTHGSQATQQPLSDLSGLSIGADASTVQAQSGHDSKAQGKGAITSGQETATGTESSLQEHDGMTTSNSGESVPHEQDVDKISMVHGQHRDLSRDSEGGIGHFRMRTNNFQVQLSPMTDGKARCYLRYTIKDIKLQPKVATSSSAIAHPPDNAGSTTQANNASRIPARMRRRIIWLLLLEFHGRFPQIIVTSDFKTTLITAVPLPPSLHDRLLGINYYDEDEKAPRPDPPVYRVTIGEPKKIEVDRVEQYLRTRDSSIYATVDEAQAAINEVENALNIIFSHGANRRAKRSPARPEPFIAFSGDKKYYNVPDTWTWTQTKPFGHNLNATTVGYAWNQKAGLMALPGYFRSTRGLYQAQNPILLNINTTTGAFYLGARNKKITLQELIDGYYGDTWPRPTWAKIEKFIKGLRVITTYLVESPASNSKAEADRHERIFTVSGLPYTNDKEKRHHWDTRNLVPRADKVEFESNDGVMITVQKHFDDTHGIDLSPSSRLIDGVYIVRIGKTNFQPATKLEVLAGQPFKGKMEPITFGCRPPRENWNFIESFGRDMYKVPDDISQAFGVKFDSEALSVPYSFLRKPGVQYGGNSSSITVPSWKLESHKFASPAPNGTWSLVQLHTSDEPIRMKEVRQVYTGIKTALQNCGLGNLRFDRPDFVNDAHHVYVANENQVGANLDQWISTHQGLSILVVLLPDTHFYTPVKRWGDIKVGLATVCIKEKSKGREKSWPSDSSVFQNLCLKFNPKASANSVNHTLNELSPLLTDKTMLVGMDVTHPSQGTSLENAPSIAAMVASHDRHFSQFPATLHMNARPEGEEGRSLEEIMELDYMLTERLATYTRLNQELPERIIFFRDGLSTEQFQMCRKFELIRLKGCITRMYQAADKKEPDVMLICTVKRHNTRFYPHRDSKKFNQAHNGARDGNPSSGVAVFDAITYGDGQDFFLVSQDAAIGTARPTHYVVLHNEITTIDDPKTGPRPTSIRDIANMVYQLCFTYNVATKAVSLVPASYYADKAADRARHFVNHIYNPAPPPRGQTLPPWTRNTHPMRLTVDDNLRDIMYYV</sequence>
<evidence type="ECO:0000259" key="2">
    <source>
        <dbReference type="PROSITE" id="PS50822"/>
    </source>
</evidence>
<dbReference type="Proteomes" id="UP001334248">
    <property type="component" value="Unassembled WGS sequence"/>
</dbReference>
<dbReference type="InterPro" id="IPR014811">
    <property type="entry name" value="ArgoL1"/>
</dbReference>
<feature type="compositionally biased region" description="Polar residues" evidence="1">
    <location>
        <begin position="241"/>
        <end position="251"/>
    </location>
</feature>
<dbReference type="Gene3D" id="3.30.420.10">
    <property type="entry name" value="Ribonuclease H-like superfamily/Ribonuclease H"/>
    <property type="match status" value="1"/>
</dbReference>
<feature type="compositionally biased region" description="Basic and acidic residues" evidence="1">
    <location>
        <begin position="63"/>
        <end position="77"/>
    </location>
</feature>
<dbReference type="InterPro" id="IPR036085">
    <property type="entry name" value="PAZ_dom_sf"/>
</dbReference>
<accession>A0ABR0RYU9</accession>
<feature type="compositionally biased region" description="Low complexity" evidence="1">
    <location>
        <begin position="80"/>
        <end position="94"/>
    </location>
</feature>
<dbReference type="SMART" id="SM00950">
    <property type="entry name" value="Piwi"/>
    <property type="match status" value="1"/>
</dbReference>
<dbReference type="SUPFAM" id="SSF53098">
    <property type="entry name" value="Ribonuclease H-like"/>
    <property type="match status" value="1"/>
</dbReference>
<dbReference type="RefSeq" id="XP_064733855.1">
    <property type="nucleotide sequence ID" value="XM_064871402.1"/>
</dbReference>
<reference evidence="3 4" key="1">
    <citation type="journal article" date="2023" name="Res Sq">
        <title>Genomic and morphological characterization of Knufia obscura isolated from the Mars 2020 spacecraft assembly facility.</title>
        <authorList>
            <person name="Chander A.M."/>
            <person name="Teixeira M.M."/>
            <person name="Singh N.K."/>
            <person name="Williams M.P."/>
            <person name="Parker C.W."/>
            <person name="Leo P."/>
            <person name="Stajich J.E."/>
            <person name="Torok T."/>
            <person name="Tighe S."/>
            <person name="Mason C.E."/>
            <person name="Venkateswaran K."/>
        </authorList>
    </citation>
    <scope>NUCLEOTIDE SEQUENCE [LARGE SCALE GENOMIC DNA]</scope>
    <source>
        <strain evidence="3 4">CCFEE 5817</strain>
    </source>
</reference>
<evidence type="ECO:0000256" key="1">
    <source>
        <dbReference type="SAM" id="MobiDB-lite"/>
    </source>
</evidence>
<dbReference type="InterPro" id="IPR036397">
    <property type="entry name" value="RNaseH_sf"/>
</dbReference>
<feature type="region of interest" description="Disordered" evidence="1">
    <location>
        <begin position="1"/>
        <end position="163"/>
    </location>
</feature>
<dbReference type="Pfam" id="PF08699">
    <property type="entry name" value="ArgoL1"/>
    <property type="match status" value="1"/>
</dbReference>
<gene>
    <name evidence="3" type="ORF">PMZ80_002973</name>
</gene>
<proteinExistence type="predicted"/>
<name>A0ABR0RYU9_9EURO</name>
<feature type="domain" description="Piwi" evidence="2">
    <location>
        <begin position="775"/>
        <end position="1109"/>
    </location>
</feature>
<dbReference type="Pfam" id="PF02171">
    <property type="entry name" value="Piwi"/>
    <property type="match status" value="1"/>
</dbReference>
<dbReference type="Pfam" id="PF16486">
    <property type="entry name" value="ArgoN"/>
    <property type="match status" value="1"/>
</dbReference>
<dbReference type="InterPro" id="IPR003165">
    <property type="entry name" value="Piwi"/>
</dbReference>
<dbReference type="SUPFAM" id="SSF101690">
    <property type="entry name" value="PAZ domain"/>
    <property type="match status" value="1"/>
</dbReference>
<evidence type="ECO:0000313" key="3">
    <source>
        <dbReference type="EMBL" id="KAK5945765.1"/>
    </source>
</evidence>
<dbReference type="PROSITE" id="PS50822">
    <property type="entry name" value="PIWI"/>
    <property type="match status" value="1"/>
</dbReference>
<dbReference type="InterPro" id="IPR032474">
    <property type="entry name" value="Argonaute_N"/>
</dbReference>
<dbReference type="Gene3D" id="2.170.260.10">
    <property type="entry name" value="paz domain"/>
    <property type="match status" value="1"/>
</dbReference>
<feature type="region of interest" description="Disordered" evidence="1">
    <location>
        <begin position="229"/>
        <end position="251"/>
    </location>
</feature>
<dbReference type="GeneID" id="89996422"/>
<feature type="compositionally biased region" description="Low complexity" evidence="1">
    <location>
        <begin position="30"/>
        <end position="48"/>
    </location>
</feature>